<dbReference type="InterPro" id="IPR012348">
    <property type="entry name" value="RNR-like"/>
</dbReference>
<evidence type="ECO:0000256" key="8">
    <source>
        <dbReference type="ARBA" id="ARBA00022723"/>
    </source>
</evidence>
<evidence type="ECO:0000256" key="1">
    <source>
        <dbReference type="ARBA" id="ARBA00004229"/>
    </source>
</evidence>
<comment type="pathway">
    <text evidence="2">Lipid metabolism; fatty acid metabolism.</text>
</comment>
<keyword evidence="9" id="KW-0276">Fatty acid metabolism</keyword>
<dbReference type="GO" id="GO:0046872">
    <property type="term" value="F:metal ion binding"/>
    <property type="evidence" value="ECO:0007669"/>
    <property type="project" value="UniProtKB-KW"/>
</dbReference>
<keyword evidence="7" id="KW-0934">Plastid</keyword>
<dbReference type="UniPathway" id="UPA00199"/>
<keyword evidence="12" id="KW-0408">Iron</keyword>
<dbReference type="SUPFAM" id="SSF47240">
    <property type="entry name" value="Ferritin-like"/>
    <property type="match status" value="2"/>
</dbReference>
<evidence type="ECO:0000256" key="15">
    <source>
        <dbReference type="RuleBase" id="RU000582"/>
    </source>
</evidence>
<dbReference type="GO" id="GO:0006633">
    <property type="term" value="P:fatty acid biosynthetic process"/>
    <property type="evidence" value="ECO:0007669"/>
    <property type="project" value="UniProtKB-KW"/>
</dbReference>
<dbReference type="InterPro" id="IPR009078">
    <property type="entry name" value="Ferritin-like_SF"/>
</dbReference>
<protein>
    <recommendedName>
        <fullName evidence="15">Acyl-[acyl-carrier-protein] desaturase</fullName>
        <ecNumber evidence="15">1.14.19.-</ecNumber>
    </recommendedName>
</protein>
<comment type="cofactor">
    <cofactor evidence="15">
        <name>Fe(2+)</name>
        <dbReference type="ChEBI" id="CHEBI:29033"/>
    </cofactor>
    <text evidence="15">Binds 2 Fe(2+) ions per subunit.</text>
</comment>
<keyword evidence="10" id="KW-0809">Transit peptide</keyword>
<dbReference type="Proteomes" id="UP000092600">
    <property type="component" value="Unassembled WGS sequence"/>
</dbReference>
<evidence type="ECO:0000256" key="10">
    <source>
        <dbReference type="ARBA" id="ARBA00022946"/>
    </source>
</evidence>
<dbReference type="Pfam" id="PF03405">
    <property type="entry name" value="FA_desaturase_2"/>
    <property type="match status" value="3"/>
</dbReference>
<evidence type="ECO:0000256" key="11">
    <source>
        <dbReference type="ARBA" id="ARBA00023002"/>
    </source>
</evidence>
<keyword evidence="14 15" id="KW-0275">Fatty acid biosynthesis</keyword>
<dbReference type="PANTHER" id="PTHR31155">
    <property type="entry name" value="ACYL- ACYL-CARRIER-PROTEIN DESATURASE-RELATED"/>
    <property type="match status" value="1"/>
</dbReference>
<evidence type="ECO:0000256" key="7">
    <source>
        <dbReference type="ARBA" id="ARBA00022640"/>
    </source>
</evidence>
<keyword evidence="5 15" id="KW-0444">Lipid biosynthesis</keyword>
<dbReference type="AlphaFoldDB" id="A0A199V7P0"/>
<accession>A0A199V7P0</accession>
<evidence type="ECO:0000313" key="17">
    <source>
        <dbReference type="EMBL" id="OAY72850.1"/>
    </source>
</evidence>
<evidence type="ECO:0000256" key="13">
    <source>
        <dbReference type="ARBA" id="ARBA00023098"/>
    </source>
</evidence>
<evidence type="ECO:0000313" key="18">
    <source>
        <dbReference type="Proteomes" id="UP000092600"/>
    </source>
</evidence>
<feature type="non-terminal residue" evidence="17">
    <location>
        <position position="654"/>
    </location>
</feature>
<dbReference type="PROSITE" id="PS00574">
    <property type="entry name" value="FATTY_ACID_DESATUR_2"/>
    <property type="match status" value="2"/>
</dbReference>
<dbReference type="GO" id="GO:0009570">
    <property type="term" value="C:chloroplast stroma"/>
    <property type="evidence" value="ECO:0007669"/>
    <property type="project" value="TreeGrafter"/>
</dbReference>
<dbReference type="EMBL" id="LSRQ01002955">
    <property type="protein sequence ID" value="OAY72850.1"/>
    <property type="molecule type" value="Genomic_DNA"/>
</dbReference>
<evidence type="ECO:0000256" key="16">
    <source>
        <dbReference type="SAM" id="MobiDB-lite"/>
    </source>
</evidence>
<comment type="function">
    <text evidence="15">Introduction of a cis double bond between carbons of the acyl chain.</text>
</comment>
<comment type="subunit">
    <text evidence="4 15">Homodimer.</text>
</comment>
<dbReference type="InterPro" id="IPR005803">
    <property type="entry name" value="FADS-2_CS"/>
</dbReference>
<evidence type="ECO:0000256" key="2">
    <source>
        <dbReference type="ARBA" id="ARBA00004872"/>
    </source>
</evidence>
<evidence type="ECO:0000256" key="6">
    <source>
        <dbReference type="ARBA" id="ARBA00022528"/>
    </source>
</evidence>
<dbReference type="InterPro" id="IPR005067">
    <property type="entry name" value="Fatty_acid_desaturase-2"/>
</dbReference>
<proteinExistence type="inferred from homology"/>
<keyword evidence="6 15" id="KW-0150">Chloroplast</keyword>
<gene>
    <name evidence="17" type="ORF">ACMD2_25972</name>
</gene>
<keyword evidence="13" id="KW-0443">Lipid metabolism</keyword>
<evidence type="ECO:0000256" key="5">
    <source>
        <dbReference type="ARBA" id="ARBA00022516"/>
    </source>
</evidence>
<dbReference type="PANTHER" id="PTHR31155:SF9">
    <property type="entry name" value="STEAROYL-[ACYL-CARRIER-PROTEIN] 9-DESATURASE 7, CHLOROPLASTIC"/>
    <property type="match status" value="1"/>
</dbReference>
<dbReference type="STRING" id="4615.A0A199V7P0"/>
<feature type="region of interest" description="Disordered" evidence="16">
    <location>
        <begin position="75"/>
        <end position="111"/>
    </location>
</feature>
<reference evidence="17 18" key="1">
    <citation type="journal article" date="2016" name="DNA Res.">
        <title>The draft genome of MD-2 pineapple using hybrid error correction of long reads.</title>
        <authorList>
            <person name="Redwan R.M."/>
            <person name="Saidin A."/>
            <person name="Kumar S.V."/>
        </authorList>
    </citation>
    <scope>NUCLEOTIDE SEQUENCE [LARGE SCALE GENOMIC DNA]</scope>
    <source>
        <strain evidence="18">cv. MD2</strain>
        <tissue evidence="17">Leaf</tissue>
    </source>
</reference>
<dbReference type="Gene3D" id="1.10.620.20">
    <property type="entry name" value="Ribonucleotide Reductase, subunit A"/>
    <property type="match status" value="2"/>
</dbReference>
<comment type="caution">
    <text evidence="17">The sequence shown here is derived from an EMBL/GenBank/DDBJ whole genome shotgun (WGS) entry which is preliminary data.</text>
</comment>
<comment type="similarity">
    <text evidence="3 15">Belongs to the fatty acid desaturase type 2 family.</text>
</comment>
<comment type="subcellular location">
    <subcellularLocation>
        <location evidence="1">Plastid</location>
        <location evidence="1">Chloroplast</location>
    </subcellularLocation>
</comment>
<evidence type="ECO:0000256" key="4">
    <source>
        <dbReference type="ARBA" id="ARBA00011738"/>
    </source>
</evidence>
<dbReference type="FunFam" id="1.10.620.20:FF:000002">
    <property type="entry name" value="Stearoyl-[acyl-carrier-protein] 9-desaturase, chloroplastic"/>
    <property type="match status" value="1"/>
</dbReference>
<evidence type="ECO:0000256" key="9">
    <source>
        <dbReference type="ARBA" id="ARBA00022832"/>
    </source>
</evidence>
<evidence type="ECO:0000256" key="14">
    <source>
        <dbReference type="ARBA" id="ARBA00023160"/>
    </source>
</evidence>
<name>A0A199V7P0_ANACO</name>
<dbReference type="CDD" id="cd01050">
    <property type="entry name" value="Acyl_ACP_Desat"/>
    <property type="match status" value="1"/>
</dbReference>
<feature type="region of interest" description="Disordered" evidence="16">
    <location>
        <begin position="1"/>
        <end position="44"/>
    </location>
</feature>
<keyword evidence="8" id="KW-0479">Metal-binding</keyword>
<dbReference type="GO" id="GO:0045300">
    <property type="term" value="F:stearoyl-[ACP] desaturase activity"/>
    <property type="evidence" value="ECO:0007669"/>
    <property type="project" value="InterPro"/>
</dbReference>
<dbReference type="EC" id="1.14.19.-" evidence="15"/>
<organism evidence="17 18">
    <name type="scientific">Ananas comosus</name>
    <name type="common">Pineapple</name>
    <name type="synonym">Ananas ananas</name>
    <dbReference type="NCBI Taxonomy" id="4615"/>
    <lineage>
        <taxon>Eukaryota</taxon>
        <taxon>Viridiplantae</taxon>
        <taxon>Streptophyta</taxon>
        <taxon>Embryophyta</taxon>
        <taxon>Tracheophyta</taxon>
        <taxon>Spermatophyta</taxon>
        <taxon>Magnoliopsida</taxon>
        <taxon>Liliopsida</taxon>
        <taxon>Poales</taxon>
        <taxon>Bromeliaceae</taxon>
        <taxon>Bromelioideae</taxon>
        <taxon>Ananas</taxon>
    </lineage>
</organism>
<evidence type="ECO:0000256" key="3">
    <source>
        <dbReference type="ARBA" id="ARBA00008749"/>
    </source>
</evidence>
<feature type="compositionally biased region" description="Low complexity" evidence="16">
    <location>
        <begin position="28"/>
        <end position="37"/>
    </location>
</feature>
<keyword evidence="11 15" id="KW-0560">Oxidoreductase</keyword>
<evidence type="ECO:0000256" key="12">
    <source>
        <dbReference type="ARBA" id="ARBA00023004"/>
    </source>
</evidence>
<sequence length="654" mass="74226">MEGGEDNILTLLKPVESSWQPQDFLPDSSSSSARNSSMPCESSGAGGWIPDEYYVCLVATCTERRCRCTRAWRTGSTGKRRDRAAPPRGRSGTGCPPRRTDTRRAHPLPLPQRQLDMRQVERTIQHLIGSGMILQEAHDAYRGFVFTSFQERATFVSHGNTARHAKEHGDATLARICGLIAADERRHETAYTRIVAKLFELDPDNAVRAFAGMMRESVTMPGLLMFDGRDRDLFGHYSAVAQRLGVYTTGDYADIVEYFVKRWRVEDVGPGLTGEGAAQDYVCGLPQRIRKMVERAQERSARESRLLPFSWIFNREVLVKSGKDVVIRGSVQYQEKLEVLKSMEGWVEDNILTLLKPVESSWQPQDFLPDSSSSSAEEFFDAVRELRERAAGIPDEYYVCLVGNLVSEEALPTNQSMANRFDGANDETGASATSWAQWNRGWSAEENRHGDVLTRYLYLSGRLDMRQILHEAHDAYRGFVYTSFQERATFVSHGNTARHAKERGDITLARLCGLIAADERRHETAYTRIVEKLFELDPDNAMRAFAGMMRERATMPGLLMFDGCDRDLFRHYSAVAQRLGVYTTGDYADIVEFFVKRWRVEDVGPGLTGEGRRAQDYLCGLPQRIRKTVERAQERSARESRLLPFSWIFNREVL</sequence>